<accession>A0A0H3G4M2</accession>
<dbReference type="SFLD" id="SFLDS00019">
    <property type="entry name" value="Glutathione_Transferase_(cytos"/>
    <property type="match status" value="1"/>
</dbReference>
<evidence type="ECO:0000259" key="2">
    <source>
        <dbReference type="PROSITE" id="PS50405"/>
    </source>
</evidence>
<reference evidence="3 4" key="1">
    <citation type="journal article" date="2011" name="J. Bacteriol.">
        <title>Genome sequence of the ethanol-producing Zymomonas mobilis subsp. mobilis lectotype strain ATCC 10988.</title>
        <authorList>
            <person name="Pappas K.M."/>
            <person name="Kouvelis V.N."/>
            <person name="Saunders E."/>
            <person name="Brettin T.S."/>
            <person name="Bruce D."/>
            <person name="Detter C."/>
            <person name="Balakireva M."/>
            <person name="Han C.S."/>
            <person name="Savvakis G."/>
            <person name="Kyrpides N.C."/>
            <person name="Typas M.A."/>
        </authorList>
    </citation>
    <scope>NUCLEOTIDE SEQUENCE [LARGE SCALE GENOMIC DNA]</scope>
    <source>
        <strain evidence="4">ATCC 10988 / DSM 424 / CCUG 17860 / LMG 404 / NCIMB 8938 / NRRL B-806 / ZM1</strain>
    </source>
</reference>
<evidence type="ECO:0000313" key="4">
    <source>
        <dbReference type="Proteomes" id="UP000001494"/>
    </source>
</evidence>
<dbReference type="eggNOG" id="COG0625">
    <property type="taxonomic scope" value="Bacteria"/>
</dbReference>
<dbReference type="CDD" id="cd00570">
    <property type="entry name" value="GST_N_family"/>
    <property type="match status" value="1"/>
</dbReference>
<dbReference type="EMBL" id="CP002850">
    <property type="protein sequence ID" value="AEH62059.1"/>
    <property type="molecule type" value="Genomic_DNA"/>
</dbReference>
<dbReference type="Proteomes" id="UP000001494">
    <property type="component" value="Chromosome"/>
</dbReference>
<dbReference type="PROSITE" id="PS50404">
    <property type="entry name" value="GST_NTER"/>
    <property type="match status" value="1"/>
</dbReference>
<dbReference type="InterPro" id="IPR036249">
    <property type="entry name" value="Thioredoxin-like_sf"/>
</dbReference>
<feature type="domain" description="GST N-terminal" evidence="1">
    <location>
        <begin position="1"/>
        <end position="80"/>
    </location>
</feature>
<evidence type="ECO:0000259" key="1">
    <source>
        <dbReference type="PROSITE" id="PS50404"/>
    </source>
</evidence>
<dbReference type="OrthoDB" id="9794721at2"/>
<dbReference type="PANTHER" id="PTHR44051">
    <property type="entry name" value="GLUTATHIONE S-TRANSFERASE-RELATED"/>
    <property type="match status" value="1"/>
</dbReference>
<dbReference type="PANTHER" id="PTHR44051:SF8">
    <property type="entry name" value="GLUTATHIONE S-TRANSFERASE GSTA"/>
    <property type="match status" value="1"/>
</dbReference>
<dbReference type="PROSITE" id="PS50405">
    <property type="entry name" value="GST_CTER"/>
    <property type="match status" value="1"/>
</dbReference>
<dbReference type="Gene3D" id="3.40.30.10">
    <property type="entry name" value="Glutaredoxin"/>
    <property type="match status" value="1"/>
</dbReference>
<feature type="domain" description="GST C-terminal" evidence="2">
    <location>
        <begin position="85"/>
        <end position="215"/>
    </location>
</feature>
<evidence type="ECO:0000313" key="3">
    <source>
        <dbReference type="EMBL" id="AEH62059.1"/>
    </source>
</evidence>
<dbReference type="InterPro" id="IPR040079">
    <property type="entry name" value="Glutathione_S-Trfase"/>
</dbReference>
<name>A0A0H3G4M2_ZYMMA</name>
<gene>
    <name evidence="3" type="ordered locus">Zmob_0207</name>
</gene>
<dbReference type="InterPro" id="IPR036282">
    <property type="entry name" value="Glutathione-S-Trfase_C_sf"/>
</dbReference>
<dbReference type="Gene3D" id="1.20.1050.10">
    <property type="match status" value="1"/>
</dbReference>
<dbReference type="Pfam" id="PF13409">
    <property type="entry name" value="GST_N_2"/>
    <property type="match status" value="1"/>
</dbReference>
<dbReference type="SUPFAM" id="SSF52833">
    <property type="entry name" value="Thioredoxin-like"/>
    <property type="match status" value="1"/>
</dbReference>
<dbReference type="AlphaFoldDB" id="A0A0H3G4M2"/>
<protein>
    <submittedName>
        <fullName evidence="3">Glutathione S-transferase domain-containing protein</fullName>
    </submittedName>
</protein>
<proteinExistence type="predicted"/>
<sequence length="223" mass="25688">MWQLYQFPLCPFSRKVRFLLGEKGIGYELIRESPWLKRDEFVDMNPAGQTPVMVDSSAPVILVDSQVICEFLEETVDRMPLISGTAVHRAEIRRLVSLFDNKLYFEVTAPLMNERMLKRLVHRQAPDAAILRGAMKNANSHLDYIDWLLDHRRWLAGPVLSLADFAAAAQISVSDYLGGVDWRGHENSREWYAAMKSRPSFQPILAERMEVILPPDHYDQPDF</sequence>
<keyword evidence="3" id="KW-0808">Transferase</keyword>
<dbReference type="GO" id="GO:0016740">
    <property type="term" value="F:transferase activity"/>
    <property type="evidence" value="ECO:0007669"/>
    <property type="project" value="UniProtKB-KW"/>
</dbReference>
<dbReference type="HOGENOM" id="CLU_011226_5_3_5"/>
<organism evidence="3 4">
    <name type="scientific">Zymomonas mobilis subsp. mobilis (strain ATCC 10988 / DSM 424 / LMG 404 / NCIMB 8938 / NRRL B-806 / ZM1)</name>
    <dbReference type="NCBI Taxonomy" id="555217"/>
    <lineage>
        <taxon>Bacteria</taxon>
        <taxon>Pseudomonadati</taxon>
        <taxon>Pseudomonadota</taxon>
        <taxon>Alphaproteobacteria</taxon>
        <taxon>Sphingomonadales</taxon>
        <taxon>Zymomonadaceae</taxon>
        <taxon>Zymomonas</taxon>
    </lineage>
</organism>
<dbReference type="SUPFAM" id="SSF47616">
    <property type="entry name" value="GST C-terminal domain-like"/>
    <property type="match status" value="1"/>
</dbReference>
<dbReference type="KEGG" id="zmm:Zmob_0207"/>
<dbReference type="RefSeq" id="WP_011240948.1">
    <property type="nucleotide sequence ID" value="NC_017262.1"/>
</dbReference>
<dbReference type="InterPro" id="IPR004045">
    <property type="entry name" value="Glutathione_S-Trfase_N"/>
</dbReference>
<dbReference type="CDD" id="cd00299">
    <property type="entry name" value="GST_C_family"/>
    <property type="match status" value="1"/>
</dbReference>
<dbReference type="InterPro" id="IPR010987">
    <property type="entry name" value="Glutathione-S-Trfase_C-like"/>
</dbReference>
<dbReference type="SFLD" id="SFLDG00358">
    <property type="entry name" value="Main_(cytGST)"/>
    <property type="match status" value="1"/>
</dbReference>